<feature type="domain" description="Biotin carboxylation" evidence="10">
    <location>
        <begin position="1"/>
        <end position="661"/>
    </location>
</feature>
<evidence type="ECO:0000259" key="10">
    <source>
        <dbReference type="PROSITE" id="PS50979"/>
    </source>
</evidence>
<dbReference type="SUPFAM" id="SSF51230">
    <property type="entry name" value="Single hybrid motif"/>
    <property type="match status" value="1"/>
</dbReference>
<evidence type="ECO:0000256" key="4">
    <source>
        <dbReference type="ARBA" id="ARBA00022840"/>
    </source>
</evidence>
<reference evidence="12" key="2">
    <citation type="submission" date="2015-07" db="EMBL/GenBank/DDBJ databases">
        <title>Contrasting host-pathogen interactions and genome evolution in two generalist and specialist microsporidian pathogens of mosquitoes.</title>
        <authorList>
            <consortium name="The Broad Institute Genomics Platform"/>
            <consortium name="The Broad Institute Genome Sequencing Center for Infectious Disease"/>
            <person name="Cuomo C.A."/>
            <person name="Sanscrainte N.D."/>
            <person name="Goldberg J.M."/>
            <person name="Heiman D."/>
            <person name="Young S."/>
            <person name="Zeng Q."/>
            <person name="Becnel J.J."/>
            <person name="Birren B.W."/>
        </authorList>
    </citation>
    <scope>NUCLEOTIDE SEQUENCE [LARGE SCALE GENOMIC DNA]</scope>
    <source>
        <strain evidence="12">USNM 41457</strain>
    </source>
</reference>
<comment type="caution">
    <text evidence="11">The sequence shown here is derived from an EMBL/GenBank/DDBJ whole genome shotgun (WGS) entry which is preliminary data.</text>
</comment>
<dbReference type="GO" id="GO:0005739">
    <property type="term" value="C:mitochondrion"/>
    <property type="evidence" value="ECO:0007669"/>
    <property type="project" value="TreeGrafter"/>
</dbReference>
<dbReference type="GO" id="GO:0006633">
    <property type="term" value="P:fatty acid biosynthetic process"/>
    <property type="evidence" value="ECO:0007669"/>
    <property type="project" value="TreeGrafter"/>
</dbReference>
<dbReference type="STRING" id="1003232.J9DAG5"/>
<gene>
    <name evidence="11" type="ORF">EDEG_01267</name>
</gene>
<dbReference type="InterPro" id="IPR005479">
    <property type="entry name" value="CPAse_ATP-bd"/>
</dbReference>
<dbReference type="Gene3D" id="3.30.470.20">
    <property type="entry name" value="ATP-grasp fold, B domain"/>
    <property type="match status" value="1"/>
</dbReference>
<dbReference type="EC" id="6.3.4.14" evidence="1"/>
<evidence type="ECO:0000256" key="2">
    <source>
        <dbReference type="ARBA" id="ARBA00022598"/>
    </source>
</evidence>
<accession>J9DAG5</accession>
<dbReference type="VEuPathDB" id="MicrosporidiaDB:EDEG_01267"/>
<dbReference type="PROSITE" id="PS00866">
    <property type="entry name" value="CPSASE_1"/>
    <property type="match status" value="1"/>
</dbReference>
<dbReference type="SMART" id="SM00878">
    <property type="entry name" value="Biotin_carb_C"/>
    <property type="match status" value="1"/>
</dbReference>
<dbReference type="InterPro" id="IPR001882">
    <property type="entry name" value="Biotin_BS"/>
</dbReference>
<dbReference type="SUPFAM" id="SSF51246">
    <property type="entry name" value="Rudiment single hybrid motif"/>
    <property type="match status" value="1"/>
</dbReference>
<dbReference type="Pfam" id="PF00364">
    <property type="entry name" value="Biotin_lipoyl"/>
    <property type="match status" value="1"/>
</dbReference>
<dbReference type="CDD" id="cd06850">
    <property type="entry name" value="biotinyl_domain"/>
    <property type="match status" value="1"/>
</dbReference>
<dbReference type="InParanoid" id="J9DAG5"/>
<evidence type="ECO:0000256" key="5">
    <source>
        <dbReference type="ARBA" id="ARBA00023267"/>
    </source>
</evidence>
<evidence type="ECO:0000313" key="12">
    <source>
        <dbReference type="Proteomes" id="UP000003163"/>
    </source>
</evidence>
<name>J9DAG5_EDHAE</name>
<protein>
    <recommendedName>
        <fullName evidence="1">biotin carboxylase</fullName>
        <ecNumber evidence="1">6.3.4.14</ecNumber>
    </recommendedName>
</protein>
<evidence type="ECO:0000259" key="9">
    <source>
        <dbReference type="PROSITE" id="PS50975"/>
    </source>
</evidence>
<evidence type="ECO:0000256" key="1">
    <source>
        <dbReference type="ARBA" id="ARBA00013263"/>
    </source>
</evidence>
<dbReference type="Pfam" id="PF02785">
    <property type="entry name" value="Biotin_carb_C"/>
    <property type="match status" value="1"/>
</dbReference>
<dbReference type="GO" id="GO:0005524">
    <property type="term" value="F:ATP binding"/>
    <property type="evidence" value="ECO:0007669"/>
    <property type="project" value="UniProtKB-UniRule"/>
</dbReference>
<dbReference type="SUPFAM" id="SSF56059">
    <property type="entry name" value="Glutathione synthetase ATP-binding domain-like"/>
    <property type="match status" value="1"/>
</dbReference>
<keyword evidence="5" id="KW-0092">Biotin</keyword>
<evidence type="ECO:0000256" key="8">
    <source>
        <dbReference type="PROSITE-ProRule" id="PRU00409"/>
    </source>
</evidence>
<dbReference type="InterPro" id="IPR049076">
    <property type="entry name" value="ACCA"/>
</dbReference>
<feature type="domain" description="ATP-grasp" evidence="9">
    <location>
        <begin position="341"/>
        <end position="535"/>
    </location>
</feature>
<organism evidence="11 12">
    <name type="scientific">Edhazardia aedis (strain USNM 41457)</name>
    <name type="common">Microsporidian parasite</name>
    <dbReference type="NCBI Taxonomy" id="1003232"/>
    <lineage>
        <taxon>Eukaryota</taxon>
        <taxon>Fungi</taxon>
        <taxon>Fungi incertae sedis</taxon>
        <taxon>Microsporidia</taxon>
        <taxon>Edhazardia</taxon>
    </lineage>
</organism>
<proteinExistence type="predicted"/>
<evidence type="ECO:0000313" key="11">
    <source>
        <dbReference type="EMBL" id="EJW04499.1"/>
    </source>
</evidence>
<evidence type="ECO:0000256" key="7">
    <source>
        <dbReference type="ARBA" id="ARBA00048600"/>
    </source>
</evidence>
<dbReference type="PROSITE" id="PS50979">
    <property type="entry name" value="BC"/>
    <property type="match status" value="1"/>
</dbReference>
<dbReference type="PROSITE" id="PS50975">
    <property type="entry name" value="ATP_GRASP"/>
    <property type="match status" value="1"/>
</dbReference>
<sequence>MNMVGDKNMCTKICAKLGVNIIPYIDFGNKDFENVNGFEDVKNEITQDDWNVEFSKQCNKEVKGGCSRFFSKIKNKLIRKGCENKKDGCEIVLDRSKYVIQADKEERNANCNNVQMNKDEKNLNYKNIQTNEEEKNSKFDRIVMEDKEENLNHNNIQIDEEKNIGFNSIQLENKNLDLNGIVIEDKKDSNLDSTNEFKILERENKDLIEMAKKRYGNTIVNIYLKRLKKKGIEATRKEICKFRNYFNKRNDDKLSGNDNLNSNDDVNTGTDSMIDKAIINNIGNLITNSTSNININNINKTYLNSNENKNKSITDGKSMNKDSEHLVKNTACINKNKKTDDYVTDFSKLNIHEGNTGDNKLHIEKIIRKFSESNGFPLLLKASLSGGGKGIRMINTNSEAINTYETCLKEGGGEMMLCKVIDNARHVELQMARDKFGNILFLGTRDCTIQRRHQKLIEESTSKDIFYSKYIREMEKDARKILDYSKYEGVATVEFLCTTEAYYFLEINTRIQVEHPVTEFKYNINIPEIQYLIALNQSIRHYKVRKSKKHVLAIRIIAENPYNNFFPQTGSVKIVPYYDKNVFMYFNSTDGVICKFNDSQFGHIFVKEKTRTLCIQKALKVLSKIRIHGVSTVIECIKRILKSKVFQQNDYNTKTFENAVALCNKLISDKNISKERLLHLYRSYNETKISQDVLCNNMHHKDFFENHDRNYSYDNLSYNNAFINHETNTRINSDDFIKVMAMHNINNPYINLPPHNLSKNQKIRKEVAEFYKNYPARTNNTRNNHSKHFSTHKSAHNPLYSFNSSHENFNRLNRTDIRSKESCQIQTHKNNVKNNNLDFENNDLSKMLHRYQSRNNKSNNSLETNKTYNNMQSNGYNFNQQQNVGIDVSKTNNLCDNNDTKSINLKKNNLNVTNKSDSKNYSHNIKAQNNNNIINKDNNVNYIFDNHIKNRQIIRHHKKVTIEDIKNTYYNQKSFQDSQMNFNCKKNLNFIDSFKMSCINDIDDFEYKNIVKNIDFLVFLVDLEQKHPYLFDKTYKLDTENIFNEIKNSLNLSEKNSFNFNINTCKDQLNTLYNNRNINVNDFYSNKAKSRIFKFKKIEPIMSFSMLFTLQKYDITANFDQTTQIPQKMLSEASTKTKFIYENEIYEIITFLINPNTICLTTNDTFEIVSFEILDKKVFLFNNDKWSSCSLISKNNTFTLFFDDGVHTFSTENDNGLIKAPSDGKIVKFHCKNNQKVNKGTVLLEIEIMKMRIPLISTSKGKISIDTSKIYVKEGDVIGKIISDDIEEQLSNSKFTFNNKIYIKKPCIADTENKIVYDPNQTLKKYTFDPNQYNKNNIYDHIQSDIKNSTYNLNQNTNKFDNSNTYDTKNNNAVSEDLSIYLFTPKIDHTCYKKDVSNTLNKHKHINTTIQKPNDPIDEQITLKNLAFWLKGYQAPDFLIKSIQSKNFTCNDLIAFIKFYSKSQYQSKTTDKIVEIILRKTLEYFKADKEIEIKESLIEVITFVDKIIIKRKFPKEIFFLFTDLRKLICEYKFKLSNFYYDSSVSEQKIFDYLKRSCSYRESLLFVLQKCMDYQELLLKKYFSNILKLTCDKIGIKCSFNKNGHFCLCKNNTNGIINTKNNESNIFTTNNTINNTCNINHVNTNKCVDNKLVNKSTYQSTSENNENLKSQIKAITDNKICKNTKKTLTFEKDKNNINCLFCHSNTNCGDLDGIKTIHYNCKTNKKIEFLIQTHQEAPFVTYLYKNNTYCRDTVLINFLSNN</sequence>
<dbReference type="PANTHER" id="PTHR45728">
    <property type="entry name" value="ACETYL-COA CARBOXYLASE, ISOFORM A"/>
    <property type="match status" value="1"/>
</dbReference>
<dbReference type="InterPro" id="IPR011764">
    <property type="entry name" value="Biotin_carboxylation_dom"/>
</dbReference>
<keyword evidence="2" id="KW-0436">Ligase</keyword>
<dbReference type="InterPro" id="IPR011054">
    <property type="entry name" value="Rudment_hybrid_motif"/>
</dbReference>
<comment type="catalytic activity">
    <reaction evidence="7">
        <text>N(6)-biotinyl-L-lysyl-[protein] + hydrogencarbonate + ATP = N(6)-carboxybiotinyl-L-lysyl-[protein] + ADP + phosphate + H(+)</text>
        <dbReference type="Rhea" id="RHEA:13501"/>
        <dbReference type="Rhea" id="RHEA-COMP:10505"/>
        <dbReference type="Rhea" id="RHEA-COMP:10506"/>
        <dbReference type="ChEBI" id="CHEBI:15378"/>
        <dbReference type="ChEBI" id="CHEBI:17544"/>
        <dbReference type="ChEBI" id="CHEBI:30616"/>
        <dbReference type="ChEBI" id="CHEBI:43474"/>
        <dbReference type="ChEBI" id="CHEBI:83144"/>
        <dbReference type="ChEBI" id="CHEBI:83145"/>
        <dbReference type="ChEBI" id="CHEBI:456216"/>
        <dbReference type="EC" id="6.3.4.14"/>
    </reaction>
</comment>
<dbReference type="PROSITE" id="PS00188">
    <property type="entry name" value="BIOTIN"/>
    <property type="match status" value="1"/>
</dbReference>
<dbReference type="Pfam" id="PF02786">
    <property type="entry name" value="CPSase_L_D2"/>
    <property type="match status" value="1"/>
</dbReference>
<dbReference type="GO" id="GO:0046872">
    <property type="term" value="F:metal ion binding"/>
    <property type="evidence" value="ECO:0007669"/>
    <property type="project" value="InterPro"/>
</dbReference>
<dbReference type="GO" id="GO:0004075">
    <property type="term" value="F:biotin carboxylase activity"/>
    <property type="evidence" value="ECO:0007669"/>
    <property type="project" value="UniProtKB-EC"/>
</dbReference>
<dbReference type="InterPro" id="IPR011761">
    <property type="entry name" value="ATP-grasp"/>
</dbReference>
<keyword evidence="4 8" id="KW-0067">ATP-binding</keyword>
<dbReference type="GO" id="GO:0003989">
    <property type="term" value="F:acetyl-CoA carboxylase activity"/>
    <property type="evidence" value="ECO:0007669"/>
    <property type="project" value="UniProtKB-EC"/>
</dbReference>
<dbReference type="HOGENOM" id="CLU_239079_0_0_1"/>
<evidence type="ECO:0000256" key="3">
    <source>
        <dbReference type="ARBA" id="ARBA00022741"/>
    </source>
</evidence>
<dbReference type="EMBL" id="AFBI03000017">
    <property type="protein sequence ID" value="EJW04499.1"/>
    <property type="molecule type" value="Genomic_DNA"/>
</dbReference>
<comment type="catalytic activity">
    <reaction evidence="6">
        <text>hydrogencarbonate + acetyl-CoA + ATP = malonyl-CoA + ADP + phosphate + H(+)</text>
        <dbReference type="Rhea" id="RHEA:11308"/>
        <dbReference type="ChEBI" id="CHEBI:15378"/>
        <dbReference type="ChEBI" id="CHEBI:17544"/>
        <dbReference type="ChEBI" id="CHEBI:30616"/>
        <dbReference type="ChEBI" id="CHEBI:43474"/>
        <dbReference type="ChEBI" id="CHEBI:57288"/>
        <dbReference type="ChEBI" id="CHEBI:57384"/>
        <dbReference type="ChEBI" id="CHEBI:456216"/>
        <dbReference type="EC" id="6.4.1.2"/>
    </reaction>
</comment>
<keyword evidence="3 8" id="KW-0547">Nucleotide-binding</keyword>
<dbReference type="PANTHER" id="PTHR45728:SF3">
    <property type="entry name" value="ACETYL-COA CARBOXYLASE"/>
    <property type="match status" value="1"/>
</dbReference>
<dbReference type="Gene3D" id="2.40.50.100">
    <property type="match status" value="1"/>
</dbReference>
<reference evidence="11 12" key="1">
    <citation type="submission" date="2011-08" db="EMBL/GenBank/DDBJ databases">
        <authorList>
            <person name="Liu Z.J."/>
            <person name="Shi F.L."/>
            <person name="Lu J.Q."/>
            <person name="Li M."/>
            <person name="Wang Z.L."/>
        </authorList>
    </citation>
    <scope>NUCLEOTIDE SEQUENCE [LARGE SCALE GENOMIC DNA]</scope>
    <source>
        <strain evidence="11 12">USNM 41457</strain>
    </source>
</reference>
<keyword evidence="12" id="KW-1185">Reference proteome</keyword>
<dbReference type="InterPro" id="IPR005482">
    <property type="entry name" value="Biotin_COase_C"/>
</dbReference>
<dbReference type="PROSITE" id="PS00867">
    <property type="entry name" value="CPSASE_2"/>
    <property type="match status" value="1"/>
</dbReference>
<dbReference type="Proteomes" id="UP000003163">
    <property type="component" value="Unassembled WGS sequence"/>
</dbReference>
<dbReference type="InterPro" id="IPR011053">
    <property type="entry name" value="Single_hybrid_motif"/>
</dbReference>
<dbReference type="OrthoDB" id="14612at2759"/>
<evidence type="ECO:0000256" key="6">
    <source>
        <dbReference type="ARBA" id="ARBA00048065"/>
    </source>
</evidence>
<dbReference type="InterPro" id="IPR000089">
    <property type="entry name" value="Biotin_lipoyl"/>
</dbReference>